<organism evidence="1 2">
    <name type="scientific">Metabacillus arenae</name>
    <dbReference type="NCBI Taxonomy" id="2771434"/>
    <lineage>
        <taxon>Bacteria</taxon>
        <taxon>Bacillati</taxon>
        <taxon>Bacillota</taxon>
        <taxon>Bacilli</taxon>
        <taxon>Bacillales</taxon>
        <taxon>Bacillaceae</taxon>
        <taxon>Metabacillus</taxon>
    </lineage>
</organism>
<reference evidence="1" key="1">
    <citation type="submission" date="2020-09" db="EMBL/GenBank/DDBJ databases">
        <title>A novel bacterium of genus Bacillus, isolated from South China Sea.</title>
        <authorList>
            <person name="Huang H."/>
            <person name="Mo K."/>
            <person name="Hu Y."/>
        </authorList>
    </citation>
    <scope>NUCLEOTIDE SEQUENCE</scope>
    <source>
        <strain evidence="1">IB182487</strain>
    </source>
</reference>
<evidence type="ECO:0008006" key="3">
    <source>
        <dbReference type="Google" id="ProtNLM"/>
    </source>
</evidence>
<name>A0A926NTD0_9BACI</name>
<dbReference type="Proteomes" id="UP000626844">
    <property type="component" value="Unassembled WGS sequence"/>
</dbReference>
<gene>
    <name evidence="1" type="ORF">IC621_25835</name>
</gene>
<dbReference type="EMBL" id="JACXAI010000068">
    <property type="protein sequence ID" value="MBD1383586.1"/>
    <property type="molecule type" value="Genomic_DNA"/>
</dbReference>
<evidence type="ECO:0000313" key="2">
    <source>
        <dbReference type="Proteomes" id="UP000626844"/>
    </source>
</evidence>
<keyword evidence="2" id="KW-1185">Reference proteome</keyword>
<comment type="caution">
    <text evidence="1">The sequence shown here is derived from an EMBL/GenBank/DDBJ whole genome shotgun (WGS) entry which is preliminary data.</text>
</comment>
<dbReference type="AlphaFoldDB" id="A0A926NTD0"/>
<accession>A0A926NTD0</accession>
<evidence type="ECO:0000313" key="1">
    <source>
        <dbReference type="EMBL" id="MBD1383586.1"/>
    </source>
</evidence>
<sequence>MTDNEKFLLEKLKNENMESLTKKGRKAELEKYCSWIGVPKSGSAKEKASRLLYWYDSKTYKDRLEKYENLKLKIDVKPGLFHGKTVRKNISQNLWLKKIRLEILSKYDFKCSICGYKPVESERKQLHVHEIESYDIENGICELKGLELICRFCHSFHHIARTYSIATKAQMEELISHFTKINEIGREEYHDYFRLLKHAWRNESDNAIKSNVKYDPHKKVRFKISFDIPYRDQVIEQLKKKDLYENNGGLEQPLEQEEKLSMT</sequence>
<dbReference type="RefSeq" id="WP_191162887.1">
    <property type="nucleotide sequence ID" value="NZ_JACXAI010000068.1"/>
</dbReference>
<protein>
    <recommendedName>
        <fullName evidence="3">HNH endonuclease</fullName>
    </recommendedName>
</protein>
<proteinExistence type="predicted"/>